<feature type="signal peptide" evidence="1">
    <location>
        <begin position="1"/>
        <end position="23"/>
    </location>
</feature>
<dbReference type="Proteomes" id="UP001597374">
    <property type="component" value="Unassembled WGS sequence"/>
</dbReference>
<keyword evidence="1" id="KW-0732">Signal</keyword>
<evidence type="ECO:0000256" key="1">
    <source>
        <dbReference type="SAM" id="SignalP"/>
    </source>
</evidence>
<protein>
    <submittedName>
        <fullName evidence="2">DUF3575 domain-containing protein</fullName>
    </submittedName>
</protein>
<dbReference type="InterPro" id="IPR021958">
    <property type="entry name" value="DUF3575"/>
</dbReference>
<keyword evidence="3" id="KW-1185">Reference proteome</keyword>
<gene>
    <name evidence="2" type="ORF">ACFSKP_07200</name>
</gene>
<sequence>MKNLCFLTLILSLLLSRSFGVYAQSMEGASDSSPRTNVVKLNTLPLLVGSFNLSYERRISSYFSGAITATAYPKRLAWSEKDTTSAYALTVDFKIYVKGESLNGIYVAPFLKYRLRRNNAKEGTSTGGAPFFFYRPDREEERWVGYGAGATVGFQQVFPKGFTLDTFLGYGKYFHQDLVGQTNYTKQQMEYRKPLQHDFRLGLLLGYAF</sequence>
<dbReference type="EMBL" id="JBHUIM010000001">
    <property type="protein sequence ID" value="MFD2246037.1"/>
    <property type="molecule type" value="Genomic_DNA"/>
</dbReference>
<evidence type="ECO:0000313" key="3">
    <source>
        <dbReference type="Proteomes" id="UP001597374"/>
    </source>
</evidence>
<feature type="chain" id="PRO_5046597776" evidence="1">
    <location>
        <begin position="24"/>
        <end position="209"/>
    </location>
</feature>
<proteinExistence type="predicted"/>
<evidence type="ECO:0000313" key="2">
    <source>
        <dbReference type="EMBL" id="MFD2246037.1"/>
    </source>
</evidence>
<dbReference type="Pfam" id="PF12099">
    <property type="entry name" value="DUF3575"/>
    <property type="match status" value="1"/>
</dbReference>
<name>A0ABW5CWT6_9BACT</name>
<reference evidence="3" key="1">
    <citation type="journal article" date="2019" name="Int. J. Syst. Evol. Microbiol.">
        <title>The Global Catalogue of Microorganisms (GCM) 10K type strain sequencing project: providing services to taxonomists for standard genome sequencing and annotation.</title>
        <authorList>
            <consortium name="The Broad Institute Genomics Platform"/>
            <consortium name="The Broad Institute Genome Sequencing Center for Infectious Disease"/>
            <person name="Wu L."/>
            <person name="Ma J."/>
        </authorList>
    </citation>
    <scope>NUCLEOTIDE SEQUENCE [LARGE SCALE GENOMIC DNA]</scope>
    <source>
        <strain evidence="3">CGMCC 4.1782</strain>
    </source>
</reference>
<dbReference type="RefSeq" id="WP_262921575.1">
    <property type="nucleotide sequence ID" value="NZ_JBHUIM010000001.1"/>
</dbReference>
<organism evidence="2 3">
    <name type="scientific">Pontibacter ruber</name>
    <dbReference type="NCBI Taxonomy" id="1343895"/>
    <lineage>
        <taxon>Bacteria</taxon>
        <taxon>Pseudomonadati</taxon>
        <taxon>Bacteroidota</taxon>
        <taxon>Cytophagia</taxon>
        <taxon>Cytophagales</taxon>
        <taxon>Hymenobacteraceae</taxon>
        <taxon>Pontibacter</taxon>
    </lineage>
</organism>
<accession>A0ABW5CWT6</accession>
<comment type="caution">
    <text evidence="2">The sequence shown here is derived from an EMBL/GenBank/DDBJ whole genome shotgun (WGS) entry which is preliminary data.</text>
</comment>